<gene>
    <name evidence="6" type="ORF">Scep_030747</name>
</gene>
<keyword evidence="4" id="KW-1133">Transmembrane helix</keyword>
<accession>A0AAP0E0D0</accession>
<evidence type="ECO:0000259" key="5">
    <source>
        <dbReference type="Pfam" id="PF05922"/>
    </source>
</evidence>
<dbReference type="InterPro" id="IPR045051">
    <property type="entry name" value="SBT"/>
</dbReference>
<feature type="transmembrane region" description="Helical" evidence="4">
    <location>
        <begin position="31"/>
        <end position="48"/>
    </location>
</feature>
<organism evidence="6 7">
    <name type="scientific">Stephania cephalantha</name>
    <dbReference type="NCBI Taxonomy" id="152367"/>
    <lineage>
        <taxon>Eukaryota</taxon>
        <taxon>Viridiplantae</taxon>
        <taxon>Streptophyta</taxon>
        <taxon>Embryophyta</taxon>
        <taxon>Tracheophyta</taxon>
        <taxon>Spermatophyta</taxon>
        <taxon>Magnoliopsida</taxon>
        <taxon>Ranunculales</taxon>
        <taxon>Menispermaceae</taxon>
        <taxon>Menispermoideae</taxon>
        <taxon>Cissampelideae</taxon>
        <taxon>Stephania</taxon>
    </lineage>
</organism>
<feature type="compositionally biased region" description="Low complexity" evidence="3">
    <location>
        <begin position="1"/>
        <end position="13"/>
    </location>
</feature>
<evidence type="ECO:0000256" key="2">
    <source>
        <dbReference type="ARBA" id="ARBA00022729"/>
    </source>
</evidence>
<dbReference type="EMBL" id="JBBNAG010000013">
    <property type="protein sequence ID" value="KAK9084276.1"/>
    <property type="molecule type" value="Genomic_DNA"/>
</dbReference>
<dbReference type="GO" id="GO:0006508">
    <property type="term" value="P:proteolysis"/>
    <property type="evidence" value="ECO:0007669"/>
    <property type="project" value="InterPro"/>
</dbReference>
<name>A0AAP0E0D0_9MAGN</name>
<dbReference type="Gene3D" id="3.40.50.200">
    <property type="entry name" value="Peptidase S8/S53 domain"/>
    <property type="match status" value="2"/>
</dbReference>
<dbReference type="InterPro" id="IPR037045">
    <property type="entry name" value="S8pro/Inhibitor_I9_sf"/>
</dbReference>
<evidence type="ECO:0000256" key="1">
    <source>
        <dbReference type="ARBA" id="ARBA00011073"/>
    </source>
</evidence>
<dbReference type="FunFam" id="3.30.70.80:FF:000003">
    <property type="entry name" value="Subtilisin-like protease SBT1.9"/>
    <property type="match status" value="1"/>
</dbReference>
<protein>
    <recommendedName>
        <fullName evidence="5">Inhibitor I9 domain-containing protein</fullName>
    </recommendedName>
</protein>
<evidence type="ECO:0000313" key="6">
    <source>
        <dbReference type="EMBL" id="KAK9084276.1"/>
    </source>
</evidence>
<keyword evidence="4" id="KW-0472">Membrane</keyword>
<dbReference type="Proteomes" id="UP001419268">
    <property type="component" value="Unassembled WGS sequence"/>
</dbReference>
<comment type="similarity">
    <text evidence="1">Belongs to the peptidase S8 family.</text>
</comment>
<feature type="region of interest" description="Disordered" evidence="3">
    <location>
        <begin position="1"/>
        <end position="21"/>
    </location>
</feature>
<evidence type="ECO:0000256" key="3">
    <source>
        <dbReference type="SAM" id="MobiDB-lite"/>
    </source>
</evidence>
<evidence type="ECO:0000313" key="7">
    <source>
        <dbReference type="Proteomes" id="UP001419268"/>
    </source>
</evidence>
<dbReference type="InterPro" id="IPR036852">
    <property type="entry name" value="Peptidase_S8/S53_dom_sf"/>
</dbReference>
<keyword evidence="2" id="KW-0732">Signal</keyword>
<dbReference type="Pfam" id="PF05922">
    <property type="entry name" value="Inhibitor_I9"/>
    <property type="match status" value="1"/>
</dbReference>
<dbReference type="SUPFAM" id="SSF52743">
    <property type="entry name" value="Subtilisin-like"/>
    <property type="match status" value="1"/>
</dbReference>
<sequence length="296" mass="32724">MVTTSSSTKIGKSTTKRVVKESEKMKSSGRALFVVGFLVLCVVSDLMMHVETHMNKRQTYIVQVRNDMKPTVFSTVNQWYRSTLAALESSTPDDADQDQPPMLHVYTKVFHGFSARLTKAQAEEMKARPEVLNVYPDQIHQLHTTRSPQFLGILNPQDQNKNKNHIGLLRASDYGSNVIIGVLDTGIWPERESFHDRGLGPVPPLIGPAIVTKVFRLDIILWTRHAVRDGVDIISLSLGSPPLGPFQYNFDSIAIATFGAIDHGVFVSASAGNSGPKDFMIANVAPWITIVSALVR</sequence>
<dbReference type="InterPro" id="IPR010259">
    <property type="entry name" value="S8pro/Inhibitor_I9"/>
</dbReference>
<reference evidence="6 7" key="1">
    <citation type="submission" date="2024-01" db="EMBL/GenBank/DDBJ databases">
        <title>Genome assemblies of Stephania.</title>
        <authorList>
            <person name="Yang L."/>
        </authorList>
    </citation>
    <scope>NUCLEOTIDE SEQUENCE [LARGE SCALE GENOMIC DNA]</scope>
    <source>
        <strain evidence="6">JXDWG</strain>
        <tissue evidence="6">Leaf</tissue>
    </source>
</reference>
<dbReference type="Gene3D" id="3.30.70.80">
    <property type="entry name" value="Peptidase S8 propeptide/proteinase inhibitor I9"/>
    <property type="match status" value="1"/>
</dbReference>
<comment type="caution">
    <text evidence="6">The sequence shown here is derived from an EMBL/GenBank/DDBJ whole genome shotgun (WGS) entry which is preliminary data.</text>
</comment>
<feature type="domain" description="Inhibitor I9" evidence="5">
    <location>
        <begin position="59"/>
        <end position="143"/>
    </location>
</feature>
<proteinExistence type="inferred from homology"/>
<dbReference type="AlphaFoldDB" id="A0AAP0E0D0"/>
<dbReference type="PANTHER" id="PTHR10795">
    <property type="entry name" value="PROPROTEIN CONVERTASE SUBTILISIN/KEXIN"/>
    <property type="match status" value="1"/>
</dbReference>
<keyword evidence="7" id="KW-1185">Reference proteome</keyword>
<keyword evidence="4" id="KW-0812">Transmembrane</keyword>
<evidence type="ECO:0000256" key="4">
    <source>
        <dbReference type="SAM" id="Phobius"/>
    </source>
</evidence>
<dbReference type="GO" id="GO:0004252">
    <property type="term" value="F:serine-type endopeptidase activity"/>
    <property type="evidence" value="ECO:0007669"/>
    <property type="project" value="InterPro"/>
</dbReference>